<name>A0A1I4NYR3_9BACI</name>
<sequence>MVKKNDKKDYGVKEFYEGLGWTRSTFYRKIYDIFDTYNLDDWKFREAGERMESPGKTDKKFVFKGEWRELFELLCNIHDENPYFRKNTSNNSLTFKDLMEYNQETLEKIAGISDKNQRHQIMAHPAYLASVAENESLKQAIDRMTMLLRAVEDVSIETRSAVWSDFASLLNDLIIRMYLFEKETKEKVEQEKGAFKDVLFAEMEVNSLDYLVAEFLKKEMDEDHAANKEDVVEKYREAEKELDDISAASDTPEEQDIINKAFEEKIGGEALNQLNENEMEAKIKEECREAERQGARVEEIDKQIENYIAQSEENQTQEVTEKLTQIKEQVKRLQEQNEKYRSTAETLFRDVNESIIDRRK</sequence>
<reference evidence="2 3" key="1">
    <citation type="submission" date="2016-10" db="EMBL/GenBank/DDBJ databases">
        <authorList>
            <person name="de Groot N.N."/>
        </authorList>
    </citation>
    <scope>NUCLEOTIDE SEQUENCE [LARGE SCALE GENOMIC DNA]</scope>
    <source>
        <strain evidence="2 3">CGMCC 1.6134</strain>
    </source>
</reference>
<accession>A0A1I4NYR3</accession>
<keyword evidence="3" id="KW-1185">Reference proteome</keyword>
<feature type="coiled-coil region" evidence="1">
    <location>
        <begin position="290"/>
        <end position="350"/>
    </location>
</feature>
<gene>
    <name evidence="2" type="ORF">SAMN04488054_12144</name>
</gene>
<dbReference type="AlphaFoldDB" id="A0A1I4NYR3"/>
<protein>
    <submittedName>
        <fullName evidence="2">Uncharacterized protein</fullName>
    </submittedName>
</protein>
<dbReference type="EMBL" id="FOTY01000021">
    <property type="protein sequence ID" value="SFM20440.1"/>
    <property type="molecule type" value="Genomic_DNA"/>
</dbReference>
<evidence type="ECO:0000256" key="1">
    <source>
        <dbReference type="SAM" id="Coils"/>
    </source>
</evidence>
<evidence type="ECO:0000313" key="2">
    <source>
        <dbReference type="EMBL" id="SFM20440.1"/>
    </source>
</evidence>
<keyword evidence="1" id="KW-0175">Coiled coil</keyword>
<evidence type="ECO:0000313" key="3">
    <source>
        <dbReference type="Proteomes" id="UP000199668"/>
    </source>
</evidence>
<proteinExistence type="predicted"/>
<dbReference type="Proteomes" id="UP000199668">
    <property type="component" value="Unassembled WGS sequence"/>
</dbReference>
<dbReference type="RefSeq" id="WP_090927632.1">
    <property type="nucleotide sequence ID" value="NZ_FOTY01000021.1"/>
</dbReference>
<organism evidence="2 3">
    <name type="scientific">Salibacterium qingdaonense</name>
    <dbReference type="NCBI Taxonomy" id="266892"/>
    <lineage>
        <taxon>Bacteria</taxon>
        <taxon>Bacillati</taxon>
        <taxon>Bacillota</taxon>
        <taxon>Bacilli</taxon>
        <taxon>Bacillales</taxon>
        <taxon>Bacillaceae</taxon>
    </lineage>
</organism>